<dbReference type="Proteomes" id="UP000823629">
    <property type="component" value="Unassembled WGS sequence"/>
</dbReference>
<comment type="caution">
    <text evidence="1">The sequence shown here is derived from an EMBL/GenBank/DDBJ whole genome shotgun (WGS) entry which is preliminary data.</text>
</comment>
<reference evidence="1" key="1">
    <citation type="submission" date="2020-10" db="EMBL/GenBank/DDBJ databases">
        <authorList>
            <person name="Gilroy R."/>
        </authorList>
    </citation>
    <scope>NUCLEOTIDE SEQUENCE</scope>
    <source>
        <strain evidence="1">1748</strain>
    </source>
</reference>
<dbReference type="AlphaFoldDB" id="A0A9D9D9N1"/>
<accession>A0A9D9D9N1</accession>
<dbReference type="EMBL" id="JADING010000094">
    <property type="protein sequence ID" value="MBO8414495.1"/>
    <property type="molecule type" value="Genomic_DNA"/>
</dbReference>
<evidence type="ECO:0000313" key="1">
    <source>
        <dbReference type="EMBL" id="MBO8414495.1"/>
    </source>
</evidence>
<name>A0A9D9D9N1_9BACL</name>
<evidence type="ECO:0000313" key="2">
    <source>
        <dbReference type="Proteomes" id="UP000823629"/>
    </source>
</evidence>
<proteinExistence type="predicted"/>
<evidence type="ECO:0008006" key="3">
    <source>
        <dbReference type="Google" id="ProtNLM"/>
    </source>
</evidence>
<gene>
    <name evidence="1" type="ORF">IAC78_03375</name>
</gene>
<sequence>MSENKKGLSTYIKYPLVLTVVCLVCGGALATINYFTEPVISENNEKAANQALYDMAAKEGLNVENIADIPYEDGVNNPYVLVRKSFDSGDSVYYYYNANSAMGYSGTVNFSVLANSDAEVISFTYISGTEDSLGLSAARAISITSNNPYAEGSSIANYSAGATAQKTFPAIDTALDFIISDVQSIAGSVTPPEPETLETKITSLATSIDLGAVSDITEVTTEAALVDLKATFTAGGASYYYYEAHSETGFSGSVEFALIINSESEIIGYKYLGGDEDSMGLGAAQTIEITPDHPFTSESTIDSSYASSTAQATFPVMEAAFKACIADASSQAGEASEEEQAQELAESIGLTDISNFSQVTITSTTIDYKATFTAGGASYYYYEAHSDAEAGWSGSVEFALIINSENEIIGYKYLGGDEHSMGLDAAQTIEITPDHPFTSESTIDSSYASATAKKTFPAMEAAFKDCIADASSAQ</sequence>
<organism evidence="1 2">
    <name type="scientific">Candidatus Scatoplasma merdavium</name>
    <dbReference type="NCBI Taxonomy" id="2840932"/>
    <lineage>
        <taxon>Bacteria</taxon>
        <taxon>Bacillati</taxon>
        <taxon>Bacillota</taxon>
        <taxon>Bacilli</taxon>
        <taxon>Bacillales</taxon>
        <taxon>Candidatus Scatoplasma</taxon>
    </lineage>
</organism>
<protein>
    <recommendedName>
        <fullName evidence="3">FMN-binding domain-containing protein</fullName>
    </recommendedName>
</protein>
<reference evidence="1" key="2">
    <citation type="journal article" date="2021" name="PeerJ">
        <title>Extensive microbial diversity within the chicken gut microbiome revealed by metagenomics and culture.</title>
        <authorList>
            <person name="Gilroy R."/>
            <person name="Ravi A."/>
            <person name="Getino M."/>
            <person name="Pursley I."/>
            <person name="Horton D.L."/>
            <person name="Alikhan N.F."/>
            <person name="Baker D."/>
            <person name="Gharbi K."/>
            <person name="Hall N."/>
            <person name="Watson M."/>
            <person name="Adriaenssens E.M."/>
            <person name="Foster-Nyarko E."/>
            <person name="Jarju S."/>
            <person name="Secka A."/>
            <person name="Antonio M."/>
            <person name="Oren A."/>
            <person name="Chaudhuri R.R."/>
            <person name="La Ragione R."/>
            <person name="Hildebrand F."/>
            <person name="Pallen M.J."/>
        </authorList>
    </citation>
    <scope>NUCLEOTIDE SEQUENCE</scope>
    <source>
        <strain evidence="1">1748</strain>
    </source>
</reference>